<keyword evidence="1 3" id="KW-0378">Hydrolase</keyword>
<dbReference type="InterPro" id="IPR050345">
    <property type="entry name" value="Aliph_Amidase/BUP"/>
</dbReference>
<dbReference type="SUPFAM" id="SSF56317">
    <property type="entry name" value="Carbon-nitrogen hydrolase"/>
    <property type="match status" value="1"/>
</dbReference>
<dbReference type="Gene3D" id="3.60.110.10">
    <property type="entry name" value="Carbon-nitrogen hydrolase"/>
    <property type="match status" value="1"/>
</dbReference>
<evidence type="ECO:0000259" key="2">
    <source>
        <dbReference type="PROSITE" id="PS50263"/>
    </source>
</evidence>
<dbReference type="PROSITE" id="PS50263">
    <property type="entry name" value="CN_HYDROLASE"/>
    <property type="match status" value="1"/>
</dbReference>
<sequence>MKTVRIAAAQTPEFRENVEAAVAYAVDVTIEAKSRNARLLCFPECYLQGYLLDQRAQQFAFDIASPEFLSLIARLPNVDMLVAMGMIERDKDGLFNTAVLIQNGEVIGRYRKTHLLKSESIFTAGTRVPVFAIDQLRFGMNICFDTNFPEAASPIALGGGSLIVCLANNMLPRRKAEEFRRIHNQVRGERCRESGMWLMSCDIAGERDGCISWGPTALINPAGQVISQLPLEEPGLLIVDMPIAKDVQAVSP</sequence>
<dbReference type="STRING" id="1867956.BJF95_10815"/>
<gene>
    <name evidence="3" type="ORF">BJF95_10815</name>
</gene>
<evidence type="ECO:0000256" key="1">
    <source>
        <dbReference type="ARBA" id="ARBA00022801"/>
    </source>
</evidence>
<dbReference type="Pfam" id="PF00795">
    <property type="entry name" value="CN_hydrolase"/>
    <property type="match status" value="1"/>
</dbReference>
<dbReference type="PANTHER" id="PTHR43674:SF16">
    <property type="entry name" value="CARBON-NITROGEN FAMILY, PUTATIVE (AFU_ORTHOLOGUE AFUA_5G02350)-RELATED"/>
    <property type="match status" value="1"/>
</dbReference>
<proteinExistence type="predicted"/>
<dbReference type="EMBL" id="MKIM01000024">
    <property type="protein sequence ID" value="OLP45889.1"/>
    <property type="molecule type" value="Genomic_DNA"/>
</dbReference>
<dbReference type="RefSeq" id="WP_075638897.1">
    <property type="nucleotide sequence ID" value="NZ_MKIM01000024.1"/>
</dbReference>
<dbReference type="OrthoDB" id="9811121at2"/>
<dbReference type="AlphaFoldDB" id="A0A1Q8ZVC8"/>
<evidence type="ECO:0000313" key="4">
    <source>
        <dbReference type="Proteomes" id="UP000186894"/>
    </source>
</evidence>
<dbReference type="PANTHER" id="PTHR43674">
    <property type="entry name" value="NITRILASE C965.09-RELATED"/>
    <property type="match status" value="1"/>
</dbReference>
<keyword evidence="4" id="KW-1185">Reference proteome</keyword>
<dbReference type="Proteomes" id="UP000186894">
    <property type="component" value="Unassembled WGS sequence"/>
</dbReference>
<dbReference type="CDD" id="cd07197">
    <property type="entry name" value="nitrilase"/>
    <property type="match status" value="1"/>
</dbReference>
<reference evidence="3 4" key="1">
    <citation type="submission" date="2016-09" db="EMBL/GenBank/DDBJ databases">
        <title>Rhizobium oryziradicis sp. nov., isolated from the root of rice.</title>
        <authorList>
            <person name="Zhao J."/>
            <person name="Zhang X."/>
        </authorList>
    </citation>
    <scope>NUCLEOTIDE SEQUENCE [LARGE SCALE GENOMIC DNA]</scope>
    <source>
        <strain evidence="3 4">N19</strain>
    </source>
</reference>
<comment type="caution">
    <text evidence="3">The sequence shown here is derived from an EMBL/GenBank/DDBJ whole genome shotgun (WGS) entry which is preliminary data.</text>
</comment>
<name>A0A1Q8ZVC8_9HYPH</name>
<dbReference type="InterPro" id="IPR003010">
    <property type="entry name" value="C-N_Hydrolase"/>
</dbReference>
<protein>
    <submittedName>
        <fullName evidence="3">Hydrolase</fullName>
    </submittedName>
</protein>
<dbReference type="GO" id="GO:0016811">
    <property type="term" value="F:hydrolase activity, acting on carbon-nitrogen (but not peptide) bonds, in linear amides"/>
    <property type="evidence" value="ECO:0007669"/>
    <property type="project" value="TreeGrafter"/>
</dbReference>
<organism evidence="3 4">
    <name type="scientific">Rhizobium oryziradicis</name>
    <dbReference type="NCBI Taxonomy" id="1867956"/>
    <lineage>
        <taxon>Bacteria</taxon>
        <taxon>Pseudomonadati</taxon>
        <taxon>Pseudomonadota</taxon>
        <taxon>Alphaproteobacteria</taxon>
        <taxon>Hyphomicrobiales</taxon>
        <taxon>Rhizobiaceae</taxon>
        <taxon>Rhizobium/Agrobacterium group</taxon>
        <taxon>Rhizobium</taxon>
    </lineage>
</organism>
<dbReference type="InterPro" id="IPR036526">
    <property type="entry name" value="C-N_Hydrolase_sf"/>
</dbReference>
<accession>A0A1Q8ZVC8</accession>
<evidence type="ECO:0000313" key="3">
    <source>
        <dbReference type="EMBL" id="OLP45889.1"/>
    </source>
</evidence>
<feature type="domain" description="CN hydrolase" evidence="2">
    <location>
        <begin position="4"/>
        <end position="243"/>
    </location>
</feature>